<reference evidence="3 4" key="1">
    <citation type="submission" date="2023-10" db="EMBL/GenBank/DDBJ databases">
        <title>Genomes of two closely related lineages of the louse Polyplax serrata with different host specificities.</title>
        <authorList>
            <person name="Martinu J."/>
            <person name="Tarabai H."/>
            <person name="Stefka J."/>
            <person name="Hypsa V."/>
        </authorList>
    </citation>
    <scope>NUCLEOTIDE SEQUENCE [LARGE SCALE GENOMIC DNA]</scope>
    <source>
        <strain evidence="3">HR10_N</strain>
    </source>
</reference>
<evidence type="ECO:0000313" key="4">
    <source>
        <dbReference type="Proteomes" id="UP001372834"/>
    </source>
</evidence>
<feature type="transmembrane region" description="Helical" evidence="2">
    <location>
        <begin position="108"/>
        <end position="132"/>
    </location>
</feature>
<evidence type="ECO:0000313" key="3">
    <source>
        <dbReference type="EMBL" id="KAK6639935.1"/>
    </source>
</evidence>
<keyword evidence="2" id="KW-1133">Transmembrane helix</keyword>
<feature type="region of interest" description="Disordered" evidence="1">
    <location>
        <begin position="34"/>
        <end position="66"/>
    </location>
</feature>
<dbReference type="EMBL" id="JAWJWE010000003">
    <property type="protein sequence ID" value="KAK6639935.1"/>
    <property type="molecule type" value="Genomic_DNA"/>
</dbReference>
<keyword evidence="2" id="KW-0472">Membrane</keyword>
<accession>A0AAN8PAA0</accession>
<organism evidence="3 4">
    <name type="scientific">Polyplax serrata</name>
    <name type="common">Common mouse louse</name>
    <dbReference type="NCBI Taxonomy" id="468196"/>
    <lineage>
        <taxon>Eukaryota</taxon>
        <taxon>Metazoa</taxon>
        <taxon>Ecdysozoa</taxon>
        <taxon>Arthropoda</taxon>
        <taxon>Hexapoda</taxon>
        <taxon>Insecta</taxon>
        <taxon>Pterygota</taxon>
        <taxon>Neoptera</taxon>
        <taxon>Paraneoptera</taxon>
        <taxon>Psocodea</taxon>
        <taxon>Troctomorpha</taxon>
        <taxon>Phthiraptera</taxon>
        <taxon>Anoplura</taxon>
        <taxon>Polyplacidae</taxon>
        <taxon>Polyplax</taxon>
    </lineage>
</organism>
<evidence type="ECO:0000256" key="1">
    <source>
        <dbReference type="SAM" id="MobiDB-lite"/>
    </source>
</evidence>
<keyword evidence="2" id="KW-0812">Transmembrane</keyword>
<dbReference type="Proteomes" id="UP001372834">
    <property type="component" value="Unassembled WGS sequence"/>
</dbReference>
<gene>
    <name evidence="3" type="ORF">RUM43_008212</name>
</gene>
<protein>
    <submittedName>
        <fullName evidence="3">Uncharacterized protein</fullName>
    </submittedName>
</protein>
<dbReference type="AlphaFoldDB" id="A0AAN8PAA0"/>
<feature type="compositionally biased region" description="Basic and acidic residues" evidence="1">
    <location>
        <begin position="43"/>
        <end position="55"/>
    </location>
</feature>
<proteinExistence type="predicted"/>
<sequence>MHAHIRARSIVRERERERQGVSWMSWGVEIAKASSRASSTGREGQKGGRGTEEGRKRTKGALGVGQGAEGANYARVEKGDGIWPPLAMRGPFANIPTSIRAPSISSSLLSFCALFFFHVFATLNEVIFHLLFWKNTGIPRKRALG</sequence>
<comment type="caution">
    <text evidence="3">The sequence shown here is derived from an EMBL/GenBank/DDBJ whole genome shotgun (WGS) entry which is preliminary data.</text>
</comment>
<evidence type="ECO:0000256" key="2">
    <source>
        <dbReference type="SAM" id="Phobius"/>
    </source>
</evidence>
<name>A0AAN8PAA0_POLSC</name>